<name>A0A8C2YF84_COTJA</name>
<proteinExistence type="predicted"/>
<accession>A0A8C2YF84</accession>
<protein>
    <submittedName>
        <fullName evidence="1">Uncharacterized protein</fullName>
    </submittedName>
</protein>
<reference evidence="1" key="3">
    <citation type="submission" date="2025-09" db="UniProtKB">
        <authorList>
            <consortium name="Ensembl"/>
        </authorList>
    </citation>
    <scope>IDENTIFICATION</scope>
</reference>
<reference evidence="1" key="2">
    <citation type="submission" date="2025-08" db="UniProtKB">
        <authorList>
            <consortium name="Ensembl"/>
        </authorList>
    </citation>
    <scope>IDENTIFICATION</scope>
</reference>
<dbReference type="Ensembl" id="ENSCJPT00005030359.1">
    <property type="protein sequence ID" value="ENSCJPP00005022117.1"/>
    <property type="gene ID" value="ENSCJPG00005017686.1"/>
</dbReference>
<evidence type="ECO:0000313" key="1">
    <source>
        <dbReference type="Ensembl" id="ENSCJPP00005022117.1"/>
    </source>
</evidence>
<dbReference type="AlphaFoldDB" id="A0A8C2YF84"/>
<organism evidence="1 2">
    <name type="scientific">Coturnix japonica</name>
    <name type="common">Japanese quail</name>
    <name type="synonym">Coturnix coturnix japonica</name>
    <dbReference type="NCBI Taxonomy" id="93934"/>
    <lineage>
        <taxon>Eukaryota</taxon>
        <taxon>Metazoa</taxon>
        <taxon>Chordata</taxon>
        <taxon>Craniata</taxon>
        <taxon>Vertebrata</taxon>
        <taxon>Euteleostomi</taxon>
        <taxon>Archelosauria</taxon>
        <taxon>Archosauria</taxon>
        <taxon>Dinosauria</taxon>
        <taxon>Saurischia</taxon>
        <taxon>Theropoda</taxon>
        <taxon>Coelurosauria</taxon>
        <taxon>Aves</taxon>
        <taxon>Neognathae</taxon>
        <taxon>Galloanserae</taxon>
        <taxon>Galliformes</taxon>
        <taxon>Phasianidae</taxon>
        <taxon>Perdicinae</taxon>
        <taxon>Coturnix</taxon>
    </lineage>
</organism>
<evidence type="ECO:0000313" key="2">
    <source>
        <dbReference type="Proteomes" id="UP000694412"/>
    </source>
</evidence>
<reference evidence="1" key="1">
    <citation type="submission" date="2015-11" db="EMBL/GenBank/DDBJ databases">
        <authorList>
            <consortium name="International Coturnix japonica Genome Analysis Consortium"/>
            <person name="Warren W."/>
            <person name="Burt D.W."/>
            <person name="Antin P.B."/>
            <person name="Lanford R."/>
            <person name="Gros J."/>
            <person name="Wilson R.K."/>
        </authorList>
    </citation>
    <scope>NUCLEOTIDE SEQUENCE [LARGE SCALE GENOMIC DNA]</scope>
</reference>
<keyword evidence="2" id="KW-1185">Reference proteome</keyword>
<dbReference type="Proteomes" id="UP000694412">
    <property type="component" value="Chromosome 1"/>
</dbReference>
<sequence>MVSKFMILEPQLWHLFSHQLLMRADHLTPLWTGSKTVSLIFLLQLLGQYTEGISTSKSIQSQGSFCGAPLYSDRWLSTVICFLPSPHKNSKGISTYSQWQQDHIPLR</sequence>